<dbReference type="EMBL" id="JARAOO010000005">
    <property type="protein sequence ID" value="KAJ7968384.1"/>
    <property type="molecule type" value="Genomic_DNA"/>
</dbReference>
<keyword evidence="11" id="KW-1185">Reference proteome</keyword>
<evidence type="ECO:0000256" key="7">
    <source>
        <dbReference type="ARBA" id="ARBA00023136"/>
    </source>
</evidence>
<comment type="subcellular location">
    <subcellularLocation>
        <location evidence="1">Plastid</location>
        <location evidence="1">Chloroplast thylakoid membrane</location>
    </subcellularLocation>
</comment>
<organism evidence="10 11">
    <name type="scientific">Quillaja saponaria</name>
    <name type="common">Soap bark tree</name>
    <dbReference type="NCBI Taxonomy" id="32244"/>
    <lineage>
        <taxon>Eukaryota</taxon>
        <taxon>Viridiplantae</taxon>
        <taxon>Streptophyta</taxon>
        <taxon>Embryophyta</taxon>
        <taxon>Tracheophyta</taxon>
        <taxon>Spermatophyta</taxon>
        <taxon>Magnoliopsida</taxon>
        <taxon>eudicotyledons</taxon>
        <taxon>Gunneridae</taxon>
        <taxon>Pentapetalae</taxon>
        <taxon>rosids</taxon>
        <taxon>fabids</taxon>
        <taxon>Fabales</taxon>
        <taxon>Quillajaceae</taxon>
        <taxon>Quillaja</taxon>
    </lineage>
</organism>
<protein>
    <submittedName>
        <fullName evidence="10">Oxygen-evolving enhancer protein 3-2, chloroplastic</fullName>
    </submittedName>
</protein>
<keyword evidence="7" id="KW-0472">Membrane</keyword>
<dbReference type="Pfam" id="PF05757">
    <property type="entry name" value="PsbQ"/>
    <property type="match status" value="1"/>
</dbReference>
<evidence type="ECO:0000256" key="8">
    <source>
        <dbReference type="ARBA" id="ARBA00023276"/>
    </source>
</evidence>
<keyword evidence="8" id="KW-0604">Photosystem II</keyword>
<name>A0AAD7PV34_QUISA</name>
<evidence type="ECO:0000256" key="3">
    <source>
        <dbReference type="ARBA" id="ARBA00022531"/>
    </source>
</evidence>
<evidence type="ECO:0000256" key="6">
    <source>
        <dbReference type="ARBA" id="ARBA00023078"/>
    </source>
</evidence>
<gene>
    <name evidence="10" type="ORF">O6P43_012491</name>
</gene>
<dbReference type="PANTHER" id="PTHR33399">
    <property type="entry name" value="OXYGEN-EVOLVING ENHANCER PROTEIN 3-1, CHLOROPLASTIC"/>
    <property type="match status" value="1"/>
</dbReference>
<evidence type="ECO:0000256" key="1">
    <source>
        <dbReference type="ARBA" id="ARBA00004334"/>
    </source>
</evidence>
<dbReference type="GO" id="GO:0005509">
    <property type="term" value="F:calcium ion binding"/>
    <property type="evidence" value="ECO:0007669"/>
    <property type="project" value="InterPro"/>
</dbReference>
<evidence type="ECO:0000256" key="5">
    <source>
        <dbReference type="ARBA" id="ARBA00022946"/>
    </source>
</evidence>
<dbReference type="GO" id="GO:0009767">
    <property type="term" value="P:photosynthetic electron transport chain"/>
    <property type="evidence" value="ECO:0007669"/>
    <property type="project" value="TreeGrafter"/>
</dbReference>
<dbReference type="AlphaFoldDB" id="A0AAD7PV34"/>
<keyword evidence="3" id="KW-0602">Photosynthesis</keyword>
<dbReference type="PANTHER" id="PTHR33399:SF3">
    <property type="entry name" value="OXYGEN-EVOLVING ENHANCER PROTEIN 3-1, CHLOROPLASTIC"/>
    <property type="match status" value="1"/>
</dbReference>
<dbReference type="InterPro" id="IPR008797">
    <property type="entry name" value="PSII_PsbQ"/>
</dbReference>
<dbReference type="SUPFAM" id="SSF101112">
    <property type="entry name" value="Oxygen-evolving enhancer protein 3"/>
    <property type="match status" value="1"/>
</dbReference>
<reference evidence="10" key="1">
    <citation type="journal article" date="2023" name="Science">
        <title>Elucidation of the pathway for biosynthesis of saponin adjuvants from the soapbark tree.</title>
        <authorList>
            <person name="Reed J."/>
            <person name="Orme A."/>
            <person name="El-Demerdash A."/>
            <person name="Owen C."/>
            <person name="Martin L.B.B."/>
            <person name="Misra R.C."/>
            <person name="Kikuchi S."/>
            <person name="Rejzek M."/>
            <person name="Martin A.C."/>
            <person name="Harkess A."/>
            <person name="Leebens-Mack J."/>
            <person name="Louveau T."/>
            <person name="Stephenson M.J."/>
            <person name="Osbourn A."/>
        </authorList>
    </citation>
    <scope>NUCLEOTIDE SEQUENCE</scope>
    <source>
        <strain evidence="10">S10</strain>
    </source>
</reference>
<evidence type="ECO:0000256" key="4">
    <source>
        <dbReference type="ARBA" id="ARBA00022640"/>
    </source>
</evidence>
<dbReference type="InterPro" id="IPR023222">
    <property type="entry name" value="PsbQ-like_dom_sf"/>
</dbReference>
<keyword evidence="5" id="KW-0809">Transit peptide</keyword>
<evidence type="ECO:0000313" key="11">
    <source>
        <dbReference type="Proteomes" id="UP001163823"/>
    </source>
</evidence>
<comment type="similarity">
    <text evidence="9">Belongs to the PsbQ family.</text>
</comment>
<dbReference type="GO" id="GO:0009535">
    <property type="term" value="C:chloroplast thylakoid membrane"/>
    <property type="evidence" value="ECO:0007669"/>
    <property type="project" value="UniProtKB-SubCell"/>
</dbReference>
<proteinExistence type="inferred from homology"/>
<evidence type="ECO:0000256" key="2">
    <source>
        <dbReference type="ARBA" id="ARBA00022528"/>
    </source>
</evidence>
<accession>A0AAD7PV34</accession>
<dbReference type="GO" id="GO:0019898">
    <property type="term" value="C:extrinsic component of membrane"/>
    <property type="evidence" value="ECO:0007669"/>
    <property type="project" value="InterPro"/>
</dbReference>
<sequence>MPNELENKKITKWHKLWHQWLAYVGSSQAVFEGNLQLSGSTCLTTVSSNSRVSLTRLGLTVRTQQVSAETETSRRGMLGLVAAGLASGSFVQAVLAEAKSIKVGPPPPPAGGLPRTLNADEARDLELPLKERAEYLRFDLNTVISAKSKVEKNSFKELTGKLFRDINNLDFAAKVKSTPQAEKCYAETVSTLNDVVSKLG</sequence>
<keyword evidence="2" id="KW-0150">Chloroplast</keyword>
<comment type="caution">
    <text evidence="10">The sequence shown here is derived from an EMBL/GenBank/DDBJ whole genome shotgun (WGS) entry which is preliminary data.</text>
</comment>
<keyword evidence="4" id="KW-0934">Plastid</keyword>
<dbReference type="Gene3D" id="1.20.120.290">
    <property type="entry name" value="Oxygen-evolving enhancer protein 3 (PsbQ), four-helix up-down bundle"/>
    <property type="match status" value="2"/>
</dbReference>
<dbReference type="Proteomes" id="UP001163823">
    <property type="component" value="Chromosome 5"/>
</dbReference>
<dbReference type="KEGG" id="qsa:O6P43_012491"/>
<dbReference type="GO" id="GO:0009654">
    <property type="term" value="C:photosystem II oxygen evolving complex"/>
    <property type="evidence" value="ECO:0007669"/>
    <property type="project" value="InterPro"/>
</dbReference>
<evidence type="ECO:0000313" key="10">
    <source>
        <dbReference type="EMBL" id="KAJ7968384.1"/>
    </source>
</evidence>
<keyword evidence="6" id="KW-0793">Thylakoid</keyword>
<evidence type="ECO:0000256" key="9">
    <source>
        <dbReference type="ARBA" id="ARBA00035649"/>
    </source>
</evidence>
<dbReference type="InterPro" id="IPR054099">
    <property type="entry name" value="PSII_PsbQ_pln"/>
</dbReference>